<dbReference type="AlphaFoldDB" id="A0A132PR56"/>
<gene>
    <name evidence="3" type="ORF">AFM11_07410</name>
</gene>
<dbReference type="Proteomes" id="UP000070612">
    <property type="component" value="Unassembled WGS sequence"/>
</dbReference>
<keyword evidence="4" id="KW-1185">Reference proteome</keyword>
<dbReference type="Pfam" id="PF07931">
    <property type="entry name" value="CPT"/>
    <property type="match status" value="1"/>
</dbReference>
<feature type="active site" evidence="1">
    <location>
        <position position="42"/>
    </location>
</feature>
<feature type="binding site" evidence="2">
    <location>
        <begin position="15"/>
        <end position="22"/>
    </location>
    <ligand>
        <name>ATP</name>
        <dbReference type="ChEBI" id="CHEBI:30616"/>
    </ligand>
</feature>
<dbReference type="GO" id="GO:0016740">
    <property type="term" value="F:transferase activity"/>
    <property type="evidence" value="ECO:0007669"/>
    <property type="project" value="InterPro"/>
</dbReference>
<dbReference type="SUPFAM" id="SSF52540">
    <property type="entry name" value="P-loop containing nucleoside triphosphate hydrolases"/>
    <property type="match status" value="1"/>
</dbReference>
<dbReference type="InterPro" id="IPR027417">
    <property type="entry name" value="P-loop_NTPase"/>
</dbReference>
<dbReference type="GO" id="GO:0005524">
    <property type="term" value="F:ATP binding"/>
    <property type="evidence" value="ECO:0007669"/>
    <property type="project" value="InterPro"/>
</dbReference>
<dbReference type="PATRIC" id="fig|59750.3.peg.5332"/>
<evidence type="ECO:0000313" key="4">
    <source>
        <dbReference type="Proteomes" id="UP000070612"/>
    </source>
</evidence>
<organism evidence="3 4">
    <name type="scientific">Mycolicibacterium wolinskyi</name>
    <dbReference type="NCBI Taxonomy" id="59750"/>
    <lineage>
        <taxon>Bacteria</taxon>
        <taxon>Bacillati</taxon>
        <taxon>Actinomycetota</taxon>
        <taxon>Actinomycetes</taxon>
        <taxon>Mycobacteriales</taxon>
        <taxon>Mycobacteriaceae</taxon>
        <taxon>Mycolicibacterium</taxon>
    </lineage>
</organism>
<protein>
    <recommendedName>
        <fullName evidence="5">Chloramphenicol phosphotransferase</fullName>
    </recommendedName>
</protein>
<evidence type="ECO:0000313" key="3">
    <source>
        <dbReference type="EMBL" id="KWX24828.1"/>
    </source>
</evidence>
<reference evidence="3 4" key="1">
    <citation type="submission" date="2015-07" db="EMBL/GenBank/DDBJ databases">
        <title>A draft genome sequence of Mycobacterium wolinskyi.</title>
        <authorList>
            <person name="de Man T.J."/>
            <person name="Perry K.A."/>
            <person name="Coulliette A.D."/>
            <person name="Jensen B."/>
            <person name="Toney N.C."/>
            <person name="Limbago B.M."/>
            <person name="Noble-Wang J."/>
        </authorList>
    </citation>
    <scope>NUCLEOTIDE SEQUENCE [LARGE SCALE GENOMIC DNA]</scope>
    <source>
        <strain evidence="3 4">CDC_01</strain>
    </source>
</reference>
<name>A0A132PR56_9MYCO</name>
<proteinExistence type="predicted"/>
<dbReference type="PIRSF" id="PIRSF007531">
    <property type="entry name" value="CPT"/>
    <property type="match status" value="1"/>
</dbReference>
<evidence type="ECO:0000256" key="2">
    <source>
        <dbReference type="PIRSR" id="PIRSR007531-2"/>
    </source>
</evidence>
<sequence>MVSAAEIGQVVLLNGVSSSGKSTLARQLLADFATPWFHMSVDMFGAMRAQAQTHDLDDASLTEVLRRTRAGFHRAVRAMALAGNNIVMDHVLSEPWRLTDLLTVMADVDVVFIGVHCDAAVLMDREVARGDRPIGTAATQIQPTHHHGLYDVEVDTSAEDAQACSARIRQYLEQHPAPAVRAFHVLRRSNR</sequence>
<dbReference type="RefSeq" id="WP_067846891.1">
    <property type="nucleotide sequence ID" value="NZ_LGTW01000004.1"/>
</dbReference>
<dbReference type="InterPro" id="IPR012853">
    <property type="entry name" value="CPT"/>
</dbReference>
<evidence type="ECO:0008006" key="5">
    <source>
        <dbReference type="Google" id="ProtNLM"/>
    </source>
</evidence>
<evidence type="ECO:0000256" key="1">
    <source>
        <dbReference type="PIRSR" id="PIRSR007531-1"/>
    </source>
</evidence>
<dbReference type="Gene3D" id="3.40.50.300">
    <property type="entry name" value="P-loop containing nucleotide triphosphate hydrolases"/>
    <property type="match status" value="1"/>
</dbReference>
<comment type="caution">
    <text evidence="3">The sequence shown here is derived from an EMBL/GenBank/DDBJ whole genome shotgun (WGS) entry which is preliminary data.</text>
</comment>
<accession>A0A132PR56</accession>
<dbReference type="EMBL" id="LGTW01000004">
    <property type="protein sequence ID" value="KWX24828.1"/>
    <property type="molecule type" value="Genomic_DNA"/>
</dbReference>